<dbReference type="EMBL" id="CP009506">
    <property type="protein sequence ID" value="AKB30221.1"/>
    <property type="molecule type" value="Genomic_DNA"/>
</dbReference>
<evidence type="ECO:0000313" key="1">
    <source>
        <dbReference type="EMBL" id="AKB30221.1"/>
    </source>
</evidence>
<evidence type="ECO:0000313" key="2">
    <source>
        <dbReference type="Proteomes" id="UP000033111"/>
    </source>
</evidence>
<dbReference type="AlphaFoldDB" id="A0A0E3L9G3"/>
<dbReference type="SUPFAM" id="SSF64182">
    <property type="entry name" value="DHH phosphoesterases"/>
    <property type="match status" value="1"/>
</dbReference>
<dbReference type="Proteomes" id="UP000033111">
    <property type="component" value="Chromosome"/>
</dbReference>
<dbReference type="InterPro" id="IPR038763">
    <property type="entry name" value="DHH_sf"/>
</dbReference>
<dbReference type="HOGENOM" id="CLU_054374_1_0_2"/>
<protein>
    <submittedName>
        <fullName evidence="1">Protein F12M16.25</fullName>
    </submittedName>
</protein>
<dbReference type="Gene3D" id="3.10.310.30">
    <property type="match status" value="1"/>
</dbReference>
<sequence>MTDDKRTILIYYHDDNDGYCAAAVAGNYYDRNEFAIKFVAINYGKESWNKEEIGAAEKVWLLDFTSDKMNEFVKVCGPKLTWIDHHKTAIEKFPELWNSGNIPGIRSIKKAACVLTWEYTHPETLSPPAAVAYIGDKDMWKFEYAETRAFSAGFSLMVKTPEDPAWEVLLGSGSECEDTVNKMISLGKLLLESQNYKLRKAFERGVDCTFHNWRARLVNTTGSISELGEFIYRMPEYDIAIMWQAVEDMVVFSLRSDSGNPDSPDCAEIAQQYGGGGHRNAAGFQKKNMDFPRLLFCQV</sequence>
<name>A0A0E3L9G3_9EURY</name>
<dbReference type="OrthoDB" id="131254at2157"/>
<dbReference type="RefSeq" id="WP_048173933.1">
    <property type="nucleotide sequence ID" value="NZ_CP009506.1"/>
</dbReference>
<keyword evidence="2" id="KW-1185">Reference proteome</keyword>
<organism evidence="1 2">
    <name type="scientific">Methanosarcina siciliae T4/M</name>
    <dbReference type="NCBI Taxonomy" id="1434120"/>
    <lineage>
        <taxon>Archaea</taxon>
        <taxon>Methanobacteriati</taxon>
        <taxon>Methanobacteriota</taxon>
        <taxon>Stenosarchaea group</taxon>
        <taxon>Methanomicrobia</taxon>
        <taxon>Methanosarcinales</taxon>
        <taxon>Methanosarcinaceae</taxon>
        <taxon>Methanosarcina</taxon>
    </lineage>
</organism>
<gene>
    <name evidence="1" type="ORF">MSSIT_3502</name>
</gene>
<accession>A0A0E3L9G3</accession>
<dbReference type="GeneID" id="24862426"/>
<dbReference type="PANTHER" id="PTHR46922:SF4">
    <property type="entry name" value="DHHA1 DOMAIN PROTEIN"/>
    <property type="match status" value="1"/>
</dbReference>
<dbReference type="KEGG" id="msw:MSSIT_3502"/>
<reference evidence="1 2" key="1">
    <citation type="submission" date="2014-07" db="EMBL/GenBank/DDBJ databases">
        <title>Methanogenic archaea and the global carbon cycle.</title>
        <authorList>
            <person name="Henriksen J.R."/>
            <person name="Luke J."/>
            <person name="Reinhart S."/>
            <person name="Benedict M.N."/>
            <person name="Youngblut N.D."/>
            <person name="Metcalf M.E."/>
            <person name="Whitaker R.J."/>
            <person name="Metcalf W.W."/>
        </authorList>
    </citation>
    <scope>NUCLEOTIDE SEQUENCE [LARGE SCALE GENOMIC DNA]</scope>
    <source>
        <strain evidence="1 2">T4/M</strain>
    </source>
</reference>
<dbReference type="PATRIC" id="fig|1434120.4.peg.4529"/>
<dbReference type="PANTHER" id="PTHR46922">
    <property type="entry name" value="DHHA1 DOMAIN PROTEIN"/>
    <property type="match status" value="1"/>
</dbReference>
<proteinExistence type="predicted"/>